<dbReference type="Pfam" id="PF13561">
    <property type="entry name" value="adh_short_C2"/>
    <property type="match status" value="1"/>
</dbReference>
<dbReference type="InterPro" id="IPR050259">
    <property type="entry name" value="SDR"/>
</dbReference>
<evidence type="ECO:0000259" key="3">
    <source>
        <dbReference type="SMART" id="SM00822"/>
    </source>
</evidence>
<protein>
    <submittedName>
        <fullName evidence="4">NAD(P)-dependent dehydrogenase (Short-subunit alcohol dehydrogenase family)</fullName>
    </submittedName>
</protein>
<dbReference type="InterPro" id="IPR002347">
    <property type="entry name" value="SDR_fam"/>
</dbReference>
<dbReference type="InterPro" id="IPR036291">
    <property type="entry name" value="NAD(P)-bd_dom_sf"/>
</dbReference>
<name>A0A840I8S8_9ACTN</name>
<reference evidence="4 5" key="1">
    <citation type="submission" date="2020-08" db="EMBL/GenBank/DDBJ databases">
        <title>Genomic Encyclopedia of Archaeal and Bacterial Type Strains, Phase II (KMG-II): from individual species to whole genera.</title>
        <authorList>
            <person name="Goeker M."/>
        </authorList>
    </citation>
    <scope>NUCLEOTIDE SEQUENCE [LARGE SCALE GENOMIC DNA]</scope>
    <source>
        <strain evidence="4 5">DSM 23288</strain>
    </source>
</reference>
<evidence type="ECO:0000313" key="4">
    <source>
        <dbReference type="EMBL" id="MBB4660653.1"/>
    </source>
</evidence>
<dbReference type="PANTHER" id="PTHR42879">
    <property type="entry name" value="3-OXOACYL-(ACYL-CARRIER-PROTEIN) REDUCTASE"/>
    <property type="match status" value="1"/>
</dbReference>
<dbReference type="FunFam" id="3.40.50.720:FF:000084">
    <property type="entry name" value="Short-chain dehydrogenase reductase"/>
    <property type="match status" value="1"/>
</dbReference>
<dbReference type="PRINTS" id="PR00080">
    <property type="entry name" value="SDRFAMILY"/>
</dbReference>
<accession>A0A840I8S8</accession>
<dbReference type="InterPro" id="IPR020904">
    <property type="entry name" value="Sc_DH/Rdtase_CS"/>
</dbReference>
<comment type="caution">
    <text evidence="4">The sequence shown here is derived from an EMBL/GenBank/DDBJ whole genome shotgun (WGS) entry which is preliminary data.</text>
</comment>
<dbReference type="EMBL" id="JACHNU010000001">
    <property type="protein sequence ID" value="MBB4660653.1"/>
    <property type="molecule type" value="Genomic_DNA"/>
</dbReference>
<dbReference type="PROSITE" id="PS00061">
    <property type="entry name" value="ADH_SHORT"/>
    <property type="match status" value="1"/>
</dbReference>
<dbReference type="GO" id="GO:0032787">
    <property type="term" value="P:monocarboxylic acid metabolic process"/>
    <property type="evidence" value="ECO:0007669"/>
    <property type="project" value="UniProtKB-ARBA"/>
</dbReference>
<evidence type="ECO:0000256" key="2">
    <source>
        <dbReference type="ARBA" id="ARBA00023002"/>
    </source>
</evidence>
<dbReference type="AlphaFoldDB" id="A0A840I8S8"/>
<gene>
    <name evidence="4" type="ORF">BDZ31_000226</name>
</gene>
<feature type="domain" description="Ketoreductase" evidence="3">
    <location>
        <begin position="11"/>
        <end position="210"/>
    </location>
</feature>
<sequence length="255" mass="26431">MADREPGFAGRVAWVTGASRGLGRALVRAFADAGAEVVATARSADALHELAAEVRAAGGTIHLAPGSVASENDLADAIASIEAYTGRLDVLVNNAGVSPSFRHAETVPTDEWHEVLDVNLTGAFLAQARALELLAADGGGAVVNVSSVHGVSGHERLAAYSASKGGLEALTRTLAVEWAPRGVRVNAVAPGYLETDMTSGLRAHDRWSQALLDRIPIGRFGTVEEVVPAVLFLAGDSARYITGTTLSIDGGWTAR</sequence>
<dbReference type="PRINTS" id="PR00081">
    <property type="entry name" value="GDHRDH"/>
</dbReference>
<dbReference type="Gene3D" id="3.40.50.720">
    <property type="entry name" value="NAD(P)-binding Rossmann-like Domain"/>
    <property type="match status" value="1"/>
</dbReference>
<dbReference type="GO" id="GO:0016491">
    <property type="term" value="F:oxidoreductase activity"/>
    <property type="evidence" value="ECO:0007669"/>
    <property type="project" value="UniProtKB-KW"/>
</dbReference>
<evidence type="ECO:0000256" key="1">
    <source>
        <dbReference type="ARBA" id="ARBA00006484"/>
    </source>
</evidence>
<keyword evidence="2" id="KW-0560">Oxidoreductase</keyword>
<dbReference type="SMART" id="SM00822">
    <property type="entry name" value="PKS_KR"/>
    <property type="match status" value="1"/>
</dbReference>
<evidence type="ECO:0000313" key="5">
    <source>
        <dbReference type="Proteomes" id="UP000585272"/>
    </source>
</evidence>
<comment type="similarity">
    <text evidence="1">Belongs to the short-chain dehydrogenases/reductases (SDR) family.</text>
</comment>
<dbReference type="NCBIfam" id="NF005559">
    <property type="entry name" value="PRK07231.1"/>
    <property type="match status" value="1"/>
</dbReference>
<proteinExistence type="inferred from homology"/>
<dbReference type="PANTHER" id="PTHR42879:SF2">
    <property type="entry name" value="3-OXOACYL-[ACYL-CARRIER-PROTEIN] REDUCTASE FABG"/>
    <property type="match status" value="1"/>
</dbReference>
<dbReference type="InterPro" id="IPR057326">
    <property type="entry name" value="KR_dom"/>
</dbReference>
<keyword evidence="5" id="KW-1185">Reference proteome</keyword>
<dbReference type="SUPFAM" id="SSF51735">
    <property type="entry name" value="NAD(P)-binding Rossmann-fold domains"/>
    <property type="match status" value="1"/>
</dbReference>
<dbReference type="Proteomes" id="UP000585272">
    <property type="component" value="Unassembled WGS sequence"/>
</dbReference>
<organism evidence="4 5">
    <name type="scientific">Conexibacter arvalis</name>
    <dbReference type="NCBI Taxonomy" id="912552"/>
    <lineage>
        <taxon>Bacteria</taxon>
        <taxon>Bacillati</taxon>
        <taxon>Actinomycetota</taxon>
        <taxon>Thermoleophilia</taxon>
        <taxon>Solirubrobacterales</taxon>
        <taxon>Conexibacteraceae</taxon>
        <taxon>Conexibacter</taxon>
    </lineage>
</organism>